<dbReference type="RefSeq" id="WP_234655247.1">
    <property type="nucleotide sequence ID" value="NZ_CP094997.1"/>
</dbReference>
<reference evidence="2" key="1">
    <citation type="submission" date="2021-12" db="EMBL/GenBank/DDBJ databases">
        <title>Novel species in genus Dyadobacter.</title>
        <authorList>
            <person name="Ma C."/>
        </authorList>
    </citation>
    <scope>NUCLEOTIDE SEQUENCE</scope>
    <source>
        <strain evidence="2">LJ419</strain>
    </source>
</reference>
<evidence type="ECO:0000313" key="2">
    <source>
        <dbReference type="EMBL" id="MCF0062034.1"/>
    </source>
</evidence>
<dbReference type="Proteomes" id="UP001139000">
    <property type="component" value="Unassembled WGS sequence"/>
</dbReference>
<dbReference type="InterPro" id="IPR050266">
    <property type="entry name" value="AB_hydrolase_sf"/>
</dbReference>
<dbReference type="AlphaFoldDB" id="A0A9X1TEV9"/>
<dbReference type="SUPFAM" id="SSF53474">
    <property type="entry name" value="alpha/beta-Hydrolases"/>
    <property type="match status" value="1"/>
</dbReference>
<dbReference type="PANTHER" id="PTHR43798">
    <property type="entry name" value="MONOACYLGLYCEROL LIPASE"/>
    <property type="match status" value="1"/>
</dbReference>
<proteinExistence type="predicted"/>
<dbReference type="EMBL" id="JAJTTC010000001">
    <property type="protein sequence ID" value="MCF0062034.1"/>
    <property type="molecule type" value="Genomic_DNA"/>
</dbReference>
<feature type="domain" description="AB hydrolase-1" evidence="1">
    <location>
        <begin position="20"/>
        <end position="253"/>
    </location>
</feature>
<dbReference type="InterPro" id="IPR029058">
    <property type="entry name" value="AB_hydrolase_fold"/>
</dbReference>
<protein>
    <submittedName>
        <fullName evidence="2">Alpha/beta hydrolase</fullName>
    </submittedName>
</protein>
<name>A0A9X1TEV9_9BACT</name>
<evidence type="ECO:0000259" key="1">
    <source>
        <dbReference type="Pfam" id="PF00561"/>
    </source>
</evidence>
<dbReference type="InterPro" id="IPR000073">
    <property type="entry name" value="AB_hydrolase_1"/>
</dbReference>
<organism evidence="2 3">
    <name type="scientific">Dyadobacter chenwenxiniae</name>
    <dbReference type="NCBI Taxonomy" id="2906456"/>
    <lineage>
        <taxon>Bacteria</taxon>
        <taxon>Pseudomonadati</taxon>
        <taxon>Bacteroidota</taxon>
        <taxon>Cytophagia</taxon>
        <taxon>Cytophagales</taxon>
        <taxon>Spirosomataceae</taxon>
        <taxon>Dyadobacter</taxon>
    </lineage>
</organism>
<dbReference type="GO" id="GO:0016787">
    <property type="term" value="F:hydrolase activity"/>
    <property type="evidence" value="ECO:0007669"/>
    <property type="project" value="UniProtKB-KW"/>
</dbReference>
<dbReference type="Gene3D" id="3.40.50.1820">
    <property type="entry name" value="alpha/beta hydrolase"/>
    <property type="match status" value="1"/>
</dbReference>
<keyword evidence="3" id="KW-1185">Reference proteome</keyword>
<gene>
    <name evidence="2" type="ORF">LXM26_11065</name>
</gene>
<sequence length="264" mass="29919">MVTQFTATLHYHKLGHGPRTVLAFHGIGQDGLTCFKPFEAYWKELYTIYAIDLPFHGRSAFVKGQIITKALWKNVLQDFLAANDIERFDIAGFSMGGRFALATLEVFPDRIDHAFLIAPDGISEHPLYSLASRFSPARSIFGWSMQHPNAFFSVCGLLQKIGLVNASLYRFVQQVLNTPEKRQTVYHSWVNFRKLRFDIPVIYKMASSNDVSIYLFVGQYDKLLKPAAVQKLATLLPANHYIVLKSGHTQLVEQAASWICALFK</sequence>
<dbReference type="Pfam" id="PF00561">
    <property type="entry name" value="Abhydrolase_1"/>
    <property type="match status" value="1"/>
</dbReference>
<evidence type="ECO:0000313" key="3">
    <source>
        <dbReference type="Proteomes" id="UP001139000"/>
    </source>
</evidence>
<keyword evidence="2" id="KW-0378">Hydrolase</keyword>
<comment type="caution">
    <text evidence="2">The sequence shown here is derived from an EMBL/GenBank/DDBJ whole genome shotgun (WGS) entry which is preliminary data.</text>
</comment>
<accession>A0A9X1TEV9</accession>